<dbReference type="Gene3D" id="3.40.50.720">
    <property type="entry name" value="NAD(P)-binding Rossmann-like Domain"/>
    <property type="match status" value="1"/>
</dbReference>
<evidence type="ECO:0000313" key="2">
    <source>
        <dbReference type="EMBL" id="BAS20235.1"/>
    </source>
</evidence>
<dbReference type="Pfam" id="PF13460">
    <property type="entry name" value="NAD_binding_10"/>
    <property type="match status" value="1"/>
</dbReference>
<evidence type="ECO:0000313" key="3">
    <source>
        <dbReference type="Proteomes" id="UP000066203"/>
    </source>
</evidence>
<proteinExistence type="predicted"/>
<dbReference type="PATRIC" id="fig|43675.28.peg.1015"/>
<protein>
    <submittedName>
        <fullName evidence="2">Flavin reductase</fullName>
    </submittedName>
</protein>
<dbReference type="RefSeq" id="WP_060824307.1">
    <property type="nucleotide sequence ID" value="NZ_AP014938.1"/>
</dbReference>
<accession>A0A0K2RZM2</accession>
<dbReference type="Proteomes" id="UP000066203">
    <property type="component" value="Chromosome"/>
</dbReference>
<dbReference type="PANTHER" id="PTHR15020:SF50">
    <property type="entry name" value="UPF0659 PROTEIN YMR090W"/>
    <property type="match status" value="1"/>
</dbReference>
<name>A0A0K2RZM2_9MICC</name>
<dbReference type="PANTHER" id="PTHR15020">
    <property type="entry name" value="FLAVIN REDUCTASE-RELATED"/>
    <property type="match status" value="1"/>
</dbReference>
<dbReference type="InterPro" id="IPR016040">
    <property type="entry name" value="NAD(P)-bd_dom"/>
</dbReference>
<evidence type="ECO:0000259" key="1">
    <source>
        <dbReference type="Pfam" id="PF13460"/>
    </source>
</evidence>
<organism evidence="2">
    <name type="scientific">Rothia mucilaginosa</name>
    <dbReference type="NCBI Taxonomy" id="43675"/>
    <lineage>
        <taxon>Bacteria</taxon>
        <taxon>Bacillati</taxon>
        <taxon>Actinomycetota</taxon>
        <taxon>Actinomycetes</taxon>
        <taxon>Micrococcales</taxon>
        <taxon>Micrococcaceae</taxon>
        <taxon>Rothia</taxon>
    </lineage>
</organism>
<dbReference type="InterPro" id="IPR036291">
    <property type="entry name" value="NAD(P)-bd_dom_sf"/>
</dbReference>
<feature type="domain" description="NAD(P)-binding" evidence="1">
    <location>
        <begin position="7"/>
        <end position="206"/>
    </location>
</feature>
<reference evidence="3" key="1">
    <citation type="submission" date="2015-08" db="EMBL/GenBank/DDBJ databases">
        <title>Complete genome sequence of Rothia mucilaginosa strain NUM-Rm6536.</title>
        <authorList>
            <person name="Nambu T."/>
        </authorList>
    </citation>
    <scope>NUCLEOTIDE SEQUENCE [LARGE SCALE GENOMIC DNA]</scope>
    <source>
        <strain evidence="3">NUM-Rm6536</strain>
    </source>
</reference>
<gene>
    <name evidence="2" type="ORF">RM6536_0988</name>
</gene>
<dbReference type="AlphaFoldDB" id="A0A0K2RZM2"/>
<dbReference type="SUPFAM" id="SSF51735">
    <property type="entry name" value="NAD(P)-binding Rossmann-fold domains"/>
    <property type="match status" value="1"/>
</dbReference>
<sequence>MKILVIGATGRTGYFFTRKALEEGHTVTAYVRNPDKALTLLGAHQNLTIVPGALNDAEQLAAASSGQDVMVSILGQKATVREFLSSTFMQERLPLIMEAVTGAGVKHCVLMSAYGVGDTVRTASLPMRLVCKVIMRGIFTDKVKADALVAEYQPYISRAHPGRLTDKPGKGGVKVFDMASVERTPGIPTIAREDVADALLTIAKNPQNAGTDFLVTIGDVALRSRQK</sequence>
<dbReference type="EMBL" id="AP014938">
    <property type="protein sequence ID" value="BAS20235.1"/>
    <property type="molecule type" value="Genomic_DNA"/>
</dbReference>